<organism evidence="1 2">
    <name type="scientific">Propioniciclava coleopterorum</name>
    <dbReference type="NCBI Taxonomy" id="2714937"/>
    <lineage>
        <taxon>Bacteria</taxon>
        <taxon>Bacillati</taxon>
        <taxon>Actinomycetota</taxon>
        <taxon>Actinomycetes</taxon>
        <taxon>Propionibacteriales</taxon>
        <taxon>Propionibacteriaceae</taxon>
        <taxon>Propioniciclava</taxon>
    </lineage>
</organism>
<dbReference type="AlphaFoldDB" id="A0A6G7Y318"/>
<reference evidence="1 2" key="1">
    <citation type="submission" date="2020-03" db="EMBL/GenBank/DDBJ databases">
        <title>Propioniciclava sp. nov., isolated from Hydrophilus acuminatus.</title>
        <authorList>
            <person name="Hyun D.-W."/>
            <person name="Bae J.-W."/>
        </authorList>
    </citation>
    <scope>NUCLEOTIDE SEQUENCE [LARGE SCALE GENOMIC DNA]</scope>
    <source>
        <strain evidence="1 2">HDW11</strain>
    </source>
</reference>
<dbReference type="Proteomes" id="UP000501058">
    <property type="component" value="Chromosome"/>
</dbReference>
<gene>
    <name evidence="1" type="ORF">G7070_00850</name>
</gene>
<keyword evidence="2" id="KW-1185">Reference proteome</keyword>
<sequence length="317" mass="35567">MTHNRWPALRVDDWTSTRDLLHMWLQIVGKVEMVSTSLVNHWWNVSYEVSARGFRTRLMHGVSDSFDAEFDFVASELVVRSTSGKRHAVPLESGSVATFWGRLQEALDDLALGCSIVPIPNEIPNAVAFPADTTERDYDPKAALTFWQQIVSMEPAFAAWRSGFIGKDSPVQLFWGSLDLSVTRFSGRGAPPHQGNPPNCPPWVMAEAESRENAAAGFWPGGSSEGTFYAYQYPEPDGYRDAHLSVGHFDTDLGEWVLPYEEVRASGDPDKLLLQFLNETYALGADNAGWDRADLEVDPHRLDAKIYRGQAPWRHRL</sequence>
<proteinExistence type="predicted"/>
<dbReference type="Pfam" id="PF19459">
    <property type="entry name" value="DUF5996"/>
    <property type="match status" value="1"/>
</dbReference>
<evidence type="ECO:0000313" key="1">
    <source>
        <dbReference type="EMBL" id="QIK71099.1"/>
    </source>
</evidence>
<protein>
    <submittedName>
        <fullName evidence="1">Uncharacterized protein</fullName>
    </submittedName>
</protein>
<evidence type="ECO:0000313" key="2">
    <source>
        <dbReference type="Proteomes" id="UP000501058"/>
    </source>
</evidence>
<accession>A0A6G7Y318</accession>
<dbReference type="RefSeq" id="WP_166231105.1">
    <property type="nucleotide sequence ID" value="NZ_CP049865.1"/>
</dbReference>
<dbReference type="KEGG" id="prv:G7070_00850"/>
<dbReference type="EMBL" id="CP049865">
    <property type="protein sequence ID" value="QIK71099.1"/>
    <property type="molecule type" value="Genomic_DNA"/>
</dbReference>
<dbReference type="InterPro" id="IPR046038">
    <property type="entry name" value="DUF5996"/>
</dbReference>
<name>A0A6G7Y318_9ACTN</name>